<evidence type="ECO:0000313" key="2">
    <source>
        <dbReference type="Proteomes" id="UP000253729"/>
    </source>
</evidence>
<dbReference type="RefSeq" id="XP_026625622.1">
    <property type="nucleotide sequence ID" value="XM_026775633.1"/>
</dbReference>
<organism evidence="1 2">
    <name type="scientific">Aspergillus welwitschiae</name>
    <dbReference type="NCBI Taxonomy" id="1341132"/>
    <lineage>
        <taxon>Eukaryota</taxon>
        <taxon>Fungi</taxon>
        <taxon>Dikarya</taxon>
        <taxon>Ascomycota</taxon>
        <taxon>Pezizomycotina</taxon>
        <taxon>Eurotiomycetes</taxon>
        <taxon>Eurotiomycetidae</taxon>
        <taxon>Eurotiales</taxon>
        <taxon>Aspergillaceae</taxon>
        <taxon>Aspergillus</taxon>
        <taxon>Aspergillus subgen. Circumdati</taxon>
    </lineage>
</organism>
<gene>
    <name evidence="1" type="ORF">BDQ94DRAFT_38770</name>
</gene>
<dbReference type="Proteomes" id="UP000253729">
    <property type="component" value="Unassembled WGS sequence"/>
</dbReference>
<accession>A0A3F3Q0B3</accession>
<dbReference type="EMBL" id="KZ852049">
    <property type="protein sequence ID" value="RDH32600.1"/>
    <property type="molecule type" value="Genomic_DNA"/>
</dbReference>
<dbReference type="GeneID" id="38143989"/>
<evidence type="ECO:0000313" key="1">
    <source>
        <dbReference type="EMBL" id="RDH32600.1"/>
    </source>
</evidence>
<sequence>MQANPGVSTDTFSPSHVFSSPLSHFLFHRFPTLFPSIQYSFLAFSHCIQLPLRSHLMKKCAQCTHEPQHNSPGRLGAQFIPFMCLLA</sequence>
<reference evidence="1 2" key="1">
    <citation type="submission" date="2018-07" db="EMBL/GenBank/DDBJ databases">
        <title>The genomes of Aspergillus section Nigri reveals drivers in fungal speciation.</title>
        <authorList>
            <consortium name="DOE Joint Genome Institute"/>
            <person name="Vesth T.C."/>
            <person name="Nybo J."/>
            <person name="Theobald S."/>
            <person name="Brandl J."/>
            <person name="Frisvad J.C."/>
            <person name="Nielsen K.F."/>
            <person name="Lyhne E.K."/>
            <person name="Kogle M.E."/>
            <person name="Kuo A."/>
            <person name="Riley R."/>
            <person name="Clum A."/>
            <person name="Nolan M."/>
            <person name="Lipzen A."/>
            <person name="Salamov A."/>
            <person name="Henrissat B."/>
            <person name="Wiebenga A."/>
            <person name="De vries R.P."/>
            <person name="Grigoriev I.V."/>
            <person name="Mortensen U.H."/>
            <person name="Andersen M.R."/>
            <person name="Baker S.E."/>
        </authorList>
    </citation>
    <scope>NUCLEOTIDE SEQUENCE [LARGE SCALE GENOMIC DNA]</scope>
    <source>
        <strain evidence="1 2">CBS 139.54b</strain>
    </source>
</reference>
<dbReference type="AlphaFoldDB" id="A0A3F3Q0B3"/>
<name>A0A3F3Q0B3_9EURO</name>
<protein>
    <submittedName>
        <fullName evidence="1">Uncharacterized protein</fullName>
    </submittedName>
</protein>
<keyword evidence="2" id="KW-1185">Reference proteome</keyword>
<proteinExistence type="predicted"/>